<dbReference type="OrthoDB" id="2195490at2759"/>
<evidence type="ECO:0000313" key="2">
    <source>
        <dbReference type="Proteomes" id="UP000740883"/>
    </source>
</evidence>
<sequence>MEKSTKKILSYDHGLFMTLDSCKDALIDLEIVPETRQCVKCGSETILKIYKEGKKYRSILYTCSNGQCRYRQRILEGINIPLKRYLFLLYCIYYRFSYLQIYDIMGCSNDTIAKAKRVLRRMWMERNVNRLIIGEPGIVVQADETVLCRRGHIRSPTSSEDECRTLSGF</sequence>
<gene>
    <name evidence="1" type="ORF">NGRA_2362</name>
</gene>
<protein>
    <recommendedName>
        <fullName evidence="3">Transposase</fullName>
    </recommendedName>
</protein>
<dbReference type="EMBL" id="SBJO01000249">
    <property type="protein sequence ID" value="KAF9761878.1"/>
    <property type="molecule type" value="Genomic_DNA"/>
</dbReference>
<comment type="caution">
    <text evidence="1">The sequence shown here is derived from an EMBL/GenBank/DDBJ whole genome shotgun (WGS) entry which is preliminary data.</text>
</comment>
<keyword evidence="2" id="KW-1185">Reference proteome</keyword>
<dbReference type="AlphaFoldDB" id="A0A9P6GXM8"/>
<reference evidence="1 2" key="1">
    <citation type="journal article" date="2020" name="Genome Biol. Evol.">
        <title>Comparative genomics of strictly vertically transmitted, feminizing microsporidia endosymbionts of amphipod crustaceans.</title>
        <authorList>
            <person name="Cormier A."/>
            <person name="Chebbi M.A."/>
            <person name="Giraud I."/>
            <person name="Wattier R."/>
            <person name="Teixeira M."/>
            <person name="Gilbert C."/>
            <person name="Rigaud T."/>
            <person name="Cordaux R."/>
        </authorList>
    </citation>
    <scope>NUCLEOTIDE SEQUENCE [LARGE SCALE GENOMIC DNA]</scope>
    <source>
        <strain evidence="1 2">Ou3-Ou53</strain>
    </source>
</reference>
<dbReference type="Proteomes" id="UP000740883">
    <property type="component" value="Unassembled WGS sequence"/>
</dbReference>
<name>A0A9P6GXM8_9MICR</name>
<organism evidence="1 2">
    <name type="scientific">Nosema granulosis</name>
    <dbReference type="NCBI Taxonomy" id="83296"/>
    <lineage>
        <taxon>Eukaryota</taxon>
        <taxon>Fungi</taxon>
        <taxon>Fungi incertae sedis</taxon>
        <taxon>Microsporidia</taxon>
        <taxon>Nosematidae</taxon>
        <taxon>Nosema</taxon>
    </lineage>
</organism>
<proteinExistence type="predicted"/>
<evidence type="ECO:0008006" key="3">
    <source>
        <dbReference type="Google" id="ProtNLM"/>
    </source>
</evidence>
<evidence type="ECO:0000313" key="1">
    <source>
        <dbReference type="EMBL" id="KAF9761878.1"/>
    </source>
</evidence>
<accession>A0A9P6GXM8</accession>